<evidence type="ECO:0000256" key="5">
    <source>
        <dbReference type="ARBA" id="ARBA00022679"/>
    </source>
</evidence>
<proteinExistence type="inferred from homology"/>
<keyword evidence="8 12" id="KW-0067">ATP-binding</keyword>
<comment type="catalytic activity">
    <reaction evidence="1 12">
        <text>adenosine 5'-phosphosulfate + ATP = 3'-phosphoadenylyl sulfate + ADP + H(+)</text>
        <dbReference type="Rhea" id="RHEA:24152"/>
        <dbReference type="ChEBI" id="CHEBI:15378"/>
        <dbReference type="ChEBI" id="CHEBI:30616"/>
        <dbReference type="ChEBI" id="CHEBI:58243"/>
        <dbReference type="ChEBI" id="CHEBI:58339"/>
        <dbReference type="ChEBI" id="CHEBI:456216"/>
        <dbReference type="EC" id="2.7.1.25"/>
    </reaction>
</comment>
<keyword evidence="12 14" id="KW-0418">Kinase</keyword>
<dbReference type="EC" id="2.7.1.25" evidence="12"/>
<comment type="pathway">
    <text evidence="12">Sulfur metabolism; hydrogen sulfide biosynthesis; sulfite from sulfate: step 2/3.</text>
</comment>
<dbReference type="Pfam" id="PF00009">
    <property type="entry name" value="GTP_EFTU"/>
    <property type="match status" value="1"/>
</dbReference>
<dbReference type="RefSeq" id="WP_353864028.1">
    <property type="nucleotide sequence ID" value="NZ_CP088295.1"/>
</dbReference>
<organism evidence="14 15">
    <name type="scientific">Svornostia abyssi</name>
    <dbReference type="NCBI Taxonomy" id="2898438"/>
    <lineage>
        <taxon>Bacteria</taxon>
        <taxon>Bacillati</taxon>
        <taxon>Actinomycetota</taxon>
        <taxon>Thermoleophilia</taxon>
        <taxon>Solirubrobacterales</taxon>
        <taxon>Baekduiaceae</taxon>
        <taxon>Svornostia</taxon>
    </lineage>
</organism>
<dbReference type="Gene3D" id="3.40.50.300">
    <property type="entry name" value="P-loop containing nucleotide triphosphate hydrolases"/>
    <property type="match status" value="2"/>
</dbReference>
<evidence type="ECO:0000256" key="9">
    <source>
        <dbReference type="ARBA" id="ARBA00023134"/>
    </source>
</evidence>
<dbReference type="InterPro" id="IPR027417">
    <property type="entry name" value="P-loop_NTPase"/>
</dbReference>
<feature type="domain" description="Tr-type G" evidence="13">
    <location>
        <begin position="17"/>
        <end position="230"/>
    </location>
</feature>
<dbReference type="CDD" id="cd03695">
    <property type="entry name" value="CysN_NodQ_II"/>
    <property type="match status" value="1"/>
</dbReference>
<dbReference type="CDD" id="cd04166">
    <property type="entry name" value="CysN_ATPS"/>
    <property type="match status" value="1"/>
</dbReference>
<evidence type="ECO:0000256" key="2">
    <source>
        <dbReference type="ARBA" id="ARBA00002357"/>
    </source>
</evidence>
<dbReference type="InterPro" id="IPR059117">
    <property type="entry name" value="APS_kinase_dom"/>
</dbReference>
<dbReference type="InterPro" id="IPR011779">
    <property type="entry name" value="SO4_adenylTrfase_lsu"/>
</dbReference>
<evidence type="ECO:0000256" key="10">
    <source>
        <dbReference type="ARBA" id="ARBA00023268"/>
    </source>
</evidence>
<accession>A0ABY5PFR3</accession>
<comment type="function">
    <text evidence="2">APS kinase catalyzes the synthesis of activated sulfate.</text>
</comment>
<dbReference type="InterPro" id="IPR041757">
    <property type="entry name" value="CysN_GTP-bd"/>
</dbReference>
<keyword evidence="9" id="KW-0342">GTP-binding</keyword>
<dbReference type="InterPro" id="IPR005225">
    <property type="entry name" value="Small_GTP-bd"/>
</dbReference>
<dbReference type="EMBL" id="CP088295">
    <property type="protein sequence ID" value="UUY03524.1"/>
    <property type="molecule type" value="Genomic_DNA"/>
</dbReference>
<dbReference type="InterPro" id="IPR000795">
    <property type="entry name" value="T_Tr_GTP-bd_dom"/>
</dbReference>
<dbReference type="GO" id="GO:0004020">
    <property type="term" value="F:adenylylsulfate kinase activity"/>
    <property type="evidence" value="ECO:0007669"/>
    <property type="project" value="UniProtKB-EC"/>
</dbReference>
<evidence type="ECO:0000256" key="3">
    <source>
        <dbReference type="ARBA" id="ARBA00005438"/>
    </source>
</evidence>
<dbReference type="InterPro" id="IPR009001">
    <property type="entry name" value="Transl_elong_EF1A/Init_IF2_C"/>
</dbReference>
<dbReference type="NCBIfam" id="NF004035">
    <property type="entry name" value="PRK05506.1"/>
    <property type="match status" value="1"/>
</dbReference>
<dbReference type="Gene3D" id="2.40.30.10">
    <property type="entry name" value="Translation factors"/>
    <property type="match status" value="2"/>
</dbReference>
<sequence>MATIDQTPPVQDAAHAVDLLRIATAGSVDDGKSTLLGRLLHDSKAIMADQLDHVRAVSQRRGSGEAMDLALVTDGLRAEREQGITIDVAYRYFATPKRRFILADTPGHVRYTRNMVTGASTADVAVLLVDARSGVIEQTRRHATISALLGIPHIVVAVNKMDLAGWERAAFDRAVADFSLLAERLEMRDVHYVPVSALLGDNVVEPSVNTPWYDGLPLLPHLEHVDVSAARTRRAAARFPVQWVIRSQDYRGYAGQVAGGEFRVGDEVLVLPSGDRSRIAGIDLVDDTVEVAEPPMSVTIRLEDDIDVSRGDLLCHAADAPAVTRDVEATMCWMGEEPLQVGRPYLLRHATREARAVVEDVRDRLDVETLEHDQTAAALELNEIGRVHVRTSTPLTPDAYGANRTMGAFILVDLQTRDTVAAGMIDDPAPAPRSANVVWQPGQLTRDKRWSSLHTSGAVLWLTGLPASGKSTLSAALEARLVSAGRMAYVLDGDNLRHGLNGDLGFDAAARAENVRRTSHVARLLADAGVVVVVSLVSPTRGDRELARQVMEADGLRFVEVWLDTPLDECERRDPKGLYARARKGEIPHFTGVGQAYEAPESPEVVVRPHEGVDAAVERVLGRLGS</sequence>
<dbReference type="NCBIfam" id="TIGR00455">
    <property type="entry name" value="apsK"/>
    <property type="match status" value="1"/>
</dbReference>
<evidence type="ECO:0000313" key="15">
    <source>
        <dbReference type="Proteomes" id="UP001058860"/>
    </source>
</evidence>
<evidence type="ECO:0000256" key="8">
    <source>
        <dbReference type="ARBA" id="ARBA00022840"/>
    </source>
</evidence>
<evidence type="ECO:0000259" key="13">
    <source>
        <dbReference type="PROSITE" id="PS51722"/>
    </source>
</evidence>
<dbReference type="InterPro" id="IPR044139">
    <property type="entry name" value="CysN_NoDQ_III"/>
</dbReference>
<dbReference type="InterPro" id="IPR050100">
    <property type="entry name" value="TRAFAC_GTPase_members"/>
</dbReference>
<dbReference type="NCBIfam" id="TIGR00231">
    <property type="entry name" value="small_GTP"/>
    <property type="match status" value="1"/>
</dbReference>
<dbReference type="NCBIfam" id="TIGR02034">
    <property type="entry name" value="CysN"/>
    <property type="match status" value="1"/>
</dbReference>
<keyword evidence="12" id="KW-0597">Phosphoprotein</keyword>
<dbReference type="CDD" id="cd04095">
    <property type="entry name" value="CysN_NoDQ_III"/>
    <property type="match status" value="1"/>
</dbReference>
<reference evidence="15" key="1">
    <citation type="submission" date="2021-11" db="EMBL/GenBank/DDBJ databases">
        <title>Cultivation dependent microbiological survey of springs from the worlds oldest radium mine currently devoted to the extraction of radon-saturated water.</title>
        <authorList>
            <person name="Kapinusova G."/>
            <person name="Smrhova T."/>
            <person name="Strejcek M."/>
            <person name="Suman J."/>
            <person name="Jani K."/>
            <person name="Pajer P."/>
            <person name="Uhlik O."/>
        </authorList>
    </citation>
    <scope>NUCLEOTIDE SEQUENCE [LARGE SCALE GENOMIC DNA]</scope>
    <source>
        <strain evidence="15">J379</strain>
    </source>
</reference>
<evidence type="ECO:0000256" key="4">
    <source>
        <dbReference type="ARBA" id="ARBA00007237"/>
    </source>
</evidence>
<dbReference type="Pfam" id="PF01583">
    <property type="entry name" value="APS_kinase"/>
    <property type="match status" value="1"/>
</dbReference>
<keyword evidence="5 12" id="KW-0808">Transferase</keyword>
<evidence type="ECO:0000256" key="7">
    <source>
        <dbReference type="ARBA" id="ARBA00022741"/>
    </source>
</evidence>
<comment type="function">
    <text evidence="12">Catalyzes the synthesis of activated sulfate.</text>
</comment>
<keyword evidence="10" id="KW-0511">Multifunctional enzyme</keyword>
<dbReference type="PRINTS" id="PR00315">
    <property type="entry name" value="ELONGATNFCT"/>
</dbReference>
<dbReference type="Pfam" id="PF22594">
    <property type="entry name" value="GTP-eEF1A_C"/>
    <property type="match status" value="1"/>
</dbReference>
<evidence type="ECO:0000256" key="1">
    <source>
        <dbReference type="ARBA" id="ARBA00001823"/>
    </source>
</evidence>
<name>A0ABY5PFR3_9ACTN</name>
<evidence type="ECO:0000313" key="14">
    <source>
        <dbReference type="EMBL" id="UUY03524.1"/>
    </source>
</evidence>
<feature type="binding site" evidence="12">
    <location>
        <begin position="464"/>
        <end position="471"/>
    </location>
    <ligand>
        <name>ATP</name>
        <dbReference type="ChEBI" id="CHEBI:30616"/>
    </ligand>
</feature>
<feature type="active site" description="Phosphoserine intermediate" evidence="12">
    <location>
        <position position="538"/>
    </location>
</feature>
<comment type="similarity">
    <text evidence="12">Belongs to the APS kinase family.</text>
</comment>
<protein>
    <recommendedName>
        <fullName evidence="12">Adenylyl-sulfate kinase</fullName>
        <ecNumber evidence="12">2.7.1.25</ecNumber>
    </recommendedName>
    <alternativeName>
        <fullName evidence="12">APS kinase</fullName>
    </alternativeName>
    <alternativeName>
        <fullName evidence="12">ATP adenosine-5'-phosphosulfate 3'-phosphotransferase</fullName>
    </alternativeName>
    <alternativeName>
        <fullName evidence="12">Adenosine-5'-phosphosulfate kinase</fullName>
    </alternativeName>
</protein>
<dbReference type="CDD" id="cd02027">
    <property type="entry name" value="APSK"/>
    <property type="match status" value="1"/>
</dbReference>
<dbReference type="PROSITE" id="PS51722">
    <property type="entry name" value="G_TR_2"/>
    <property type="match status" value="1"/>
</dbReference>
<dbReference type="HAMAP" id="MF_00065">
    <property type="entry name" value="Adenylyl_sulf_kinase"/>
    <property type="match status" value="1"/>
</dbReference>
<dbReference type="InterPro" id="IPR044138">
    <property type="entry name" value="CysN_II"/>
</dbReference>
<keyword evidence="15" id="KW-1185">Reference proteome</keyword>
<dbReference type="NCBIfam" id="NF003013">
    <property type="entry name" value="PRK03846.1"/>
    <property type="match status" value="1"/>
</dbReference>
<dbReference type="SUPFAM" id="SSF52540">
    <property type="entry name" value="P-loop containing nucleoside triphosphate hydrolases"/>
    <property type="match status" value="2"/>
</dbReference>
<evidence type="ECO:0000256" key="12">
    <source>
        <dbReference type="HAMAP-Rule" id="MF_00065"/>
    </source>
</evidence>
<dbReference type="SUPFAM" id="SSF50447">
    <property type="entry name" value="Translation proteins"/>
    <property type="match status" value="1"/>
</dbReference>
<evidence type="ECO:0000256" key="11">
    <source>
        <dbReference type="ARBA" id="ARBA00049370"/>
    </source>
</evidence>
<dbReference type="InterPro" id="IPR002891">
    <property type="entry name" value="APS"/>
</dbReference>
<evidence type="ECO:0000256" key="6">
    <source>
        <dbReference type="ARBA" id="ARBA00022695"/>
    </source>
</evidence>
<keyword evidence="6" id="KW-0548">Nucleotidyltransferase</keyword>
<dbReference type="SUPFAM" id="SSF50465">
    <property type="entry name" value="EF-Tu/eEF-1alpha/eIF2-gamma C-terminal domain"/>
    <property type="match status" value="1"/>
</dbReference>
<keyword evidence="7 12" id="KW-0547">Nucleotide-binding</keyword>
<dbReference type="InterPro" id="IPR031157">
    <property type="entry name" value="G_TR_CS"/>
</dbReference>
<dbReference type="Proteomes" id="UP001058860">
    <property type="component" value="Chromosome"/>
</dbReference>
<dbReference type="InterPro" id="IPR054696">
    <property type="entry name" value="GTP-eEF1A_C"/>
</dbReference>
<gene>
    <name evidence="12 14" type="primary">cysC</name>
    <name evidence="14" type="ORF">LRS13_23110</name>
</gene>
<comment type="similarity">
    <text evidence="3">In the C-terminal section; belongs to the APS kinase family.</text>
</comment>
<dbReference type="PANTHER" id="PTHR23115">
    <property type="entry name" value="TRANSLATION FACTOR"/>
    <property type="match status" value="1"/>
</dbReference>
<dbReference type="PROSITE" id="PS00301">
    <property type="entry name" value="G_TR_1"/>
    <property type="match status" value="1"/>
</dbReference>
<comment type="similarity">
    <text evidence="4">In the N-terminal section; belongs to the TRAFAC class translation factor GTPase superfamily. Classic translation factor GTPase family. CysN/NodQ subfamily.</text>
</comment>
<dbReference type="InterPro" id="IPR009000">
    <property type="entry name" value="Transl_B-barrel_sf"/>
</dbReference>
<comment type="catalytic activity">
    <reaction evidence="11">
        <text>sulfate + ATP + H(+) = adenosine 5'-phosphosulfate + diphosphate</text>
        <dbReference type="Rhea" id="RHEA:18133"/>
        <dbReference type="ChEBI" id="CHEBI:15378"/>
        <dbReference type="ChEBI" id="CHEBI:16189"/>
        <dbReference type="ChEBI" id="CHEBI:30616"/>
        <dbReference type="ChEBI" id="CHEBI:33019"/>
        <dbReference type="ChEBI" id="CHEBI:58243"/>
        <dbReference type="EC" id="2.7.7.4"/>
    </reaction>
</comment>